<dbReference type="GO" id="GO:0019627">
    <property type="term" value="P:urea metabolic process"/>
    <property type="evidence" value="ECO:0007669"/>
    <property type="project" value="InterPro"/>
</dbReference>
<dbReference type="GO" id="GO:0051082">
    <property type="term" value="F:unfolded protein binding"/>
    <property type="evidence" value="ECO:0007669"/>
    <property type="project" value="UniProtKB-UniRule"/>
</dbReference>
<dbReference type="SUPFAM" id="SSF69287">
    <property type="entry name" value="Urease metallochaperone UreE, N-terminal domain"/>
    <property type="match status" value="1"/>
</dbReference>
<dbReference type="Gene3D" id="3.30.70.790">
    <property type="entry name" value="UreE, C-terminal domain"/>
    <property type="match status" value="1"/>
</dbReference>
<dbReference type="EMBL" id="ALWO02000054">
    <property type="protein sequence ID" value="EOZ91551.1"/>
    <property type="molecule type" value="Genomic_DNA"/>
</dbReference>
<dbReference type="InterPro" id="IPR036118">
    <property type="entry name" value="UreE_N_sf"/>
</dbReference>
<protein>
    <recommendedName>
        <fullName evidence="4">Urease accessory protein UreE</fullName>
    </recommendedName>
</protein>
<gene>
    <name evidence="4" type="primary">ureE</name>
    <name evidence="6" type="ORF">A33Q_4619</name>
</gene>
<feature type="domain" description="UreE urease accessory N-terminal" evidence="5">
    <location>
        <begin position="9"/>
        <end position="69"/>
    </location>
</feature>
<dbReference type="RefSeq" id="WP_009035460.1">
    <property type="nucleotide sequence ID" value="NZ_ALWO02000054.1"/>
</dbReference>
<dbReference type="STRING" id="1189612.A33Q_4619"/>
<dbReference type="Gene3D" id="2.60.260.20">
    <property type="entry name" value="Urease metallochaperone UreE, N-terminal domain"/>
    <property type="match status" value="1"/>
</dbReference>
<sequence length="174" mass="20252">MIRIFGKGKFTNSKIPESVEEDTLELDWFETSKTIFRKTTRNGREIGVRKDSTPLEDGDILYLDESFSIRVRIKPTACIVFKPKSHKDMGVICFEIGNKHLPIFISDEGEVLVEYENPLFTLLDRFGYEPRKETRKLLKTHALRVNKHEFKTTARIKLKHKIQDESPINITANQ</sequence>
<dbReference type="GO" id="GO:0006457">
    <property type="term" value="P:protein folding"/>
    <property type="evidence" value="ECO:0007669"/>
    <property type="project" value="InterPro"/>
</dbReference>
<evidence type="ECO:0000256" key="1">
    <source>
        <dbReference type="ARBA" id="ARBA00022490"/>
    </source>
</evidence>
<dbReference type="CDD" id="cd00571">
    <property type="entry name" value="UreE"/>
    <property type="match status" value="1"/>
</dbReference>
<keyword evidence="1 4" id="KW-0963">Cytoplasm</keyword>
<dbReference type="InterPro" id="IPR004029">
    <property type="entry name" value="UreE_N"/>
</dbReference>
<comment type="similarity">
    <text evidence="4">Belongs to the UreE family.</text>
</comment>
<comment type="subcellular location">
    <subcellularLocation>
        <location evidence="4">Cytoplasm</location>
    </subcellularLocation>
</comment>
<evidence type="ECO:0000256" key="4">
    <source>
        <dbReference type="HAMAP-Rule" id="MF_00822"/>
    </source>
</evidence>
<reference evidence="6 7" key="1">
    <citation type="journal article" date="2013" name="Genome Announc.">
        <title>Draft Genome Sequence of Indibacter alkaliphilus Strain LW1T, Isolated from Lonar Lake, a Haloalkaline Lake in the Buldana District of Maharashtra, India.</title>
        <authorList>
            <person name="Singh A."/>
            <person name="Kumar Jangir P."/>
            <person name="Sharma R."/>
            <person name="Singh A."/>
            <person name="Kumar Pinnaka A."/>
            <person name="Shivaji S."/>
        </authorList>
    </citation>
    <scope>NUCLEOTIDE SEQUENCE [LARGE SCALE GENOMIC DNA]</scope>
    <source>
        <strain evidence="7">CCUG 57479 / KCTC 22604 / LW1</strain>
    </source>
</reference>
<dbReference type="GO" id="GO:0016151">
    <property type="term" value="F:nickel cation binding"/>
    <property type="evidence" value="ECO:0007669"/>
    <property type="project" value="UniProtKB-UniRule"/>
</dbReference>
<evidence type="ECO:0000259" key="5">
    <source>
        <dbReference type="SMART" id="SM00988"/>
    </source>
</evidence>
<name>S2DHM9_INDAL</name>
<keyword evidence="7" id="KW-1185">Reference proteome</keyword>
<accession>S2DHM9</accession>
<dbReference type="SMART" id="SM00988">
    <property type="entry name" value="UreE_N"/>
    <property type="match status" value="1"/>
</dbReference>
<dbReference type="Proteomes" id="UP000006073">
    <property type="component" value="Unassembled WGS sequence"/>
</dbReference>
<dbReference type="InterPro" id="IPR012406">
    <property type="entry name" value="UreE"/>
</dbReference>
<dbReference type="GO" id="GO:0065003">
    <property type="term" value="P:protein-containing complex assembly"/>
    <property type="evidence" value="ECO:0007669"/>
    <property type="project" value="InterPro"/>
</dbReference>
<evidence type="ECO:0000313" key="7">
    <source>
        <dbReference type="Proteomes" id="UP000006073"/>
    </source>
</evidence>
<organism evidence="6 7">
    <name type="scientific">Indibacter alkaliphilus (strain CCUG 57479 / KCTC 22604 / LW1)</name>
    <dbReference type="NCBI Taxonomy" id="1189612"/>
    <lineage>
        <taxon>Bacteria</taxon>
        <taxon>Pseudomonadati</taxon>
        <taxon>Bacteroidota</taxon>
        <taxon>Cytophagia</taxon>
        <taxon>Cytophagales</taxon>
        <taxon>Cyclobacteriaceae</taxon>
    </lineage>
</organism>
<keyword evidence="2 4" id="KW-0533">Nickel</keyword>
<evidence type="ECO:0000256" key="3">
    <source>
        <dbReference type="ARBA" id="ARBA00023186"/>
    </source>
</evidence>
<evidence type="ECO:0000256" key="2">
    <source>
        <dbReference type="ARBA" id="ARBA00022596"/>
    </source>
</evidence>
<dbReference type="OrthoDB" id="9810882at2"/>
<dbReference type="eggNOG" id="COG2371">
    <property type="taxonomic scope" value="Bacteria"/>
</dbReference>
<comment type="function">
    <text evidence="4">Involved in urease metallocenter assembly. Binds nickel. Probably functions as a nickel donor during metallocenter assembly.</text>
</comment>
<dbReference type="Pfam" id="PF02814">
    <property type="entry name" value="UreE_N"/>
    <property type="match status" value="1"/>
</dbReference>
<keyword evidence="3 4" id="KW-0143">Chaperone</keyword>
<evidence type="ECO:0000313" key="6">
    <source>
        <dbReference type="EMBL" id="EOZ91551.1"/>
    </source>
</evidence>
<proteinExistence type="inferred from homology"/>
<dbReference type="AlphaFoldDB" id="S2DHM9"/>
<dbReference type="GO" id="GO:0005737">
    <property type="term" value="C:cytoplasm"/>
    <property type="evidence" value="ECO:0007669"/>
    <property type="project" value="UniProtKB-SubCell"/>
</dbReference>
<comment type="caution">
    <text evidence="6">The sequence shown here is derived from an EMBL/GenBank/DDBJ whole genome shotgun (WGS) entry which is preliminary data.</text>
</comment>
<dbReference type="HAMAP" id="MF_00822">
    <property type="entry name" value="UreE"/>
    <property type="match status" value="1"/>
</dbReference>
<dbReference type="SUPFAM" id="SSF69737">
    <property type="entry name" value="Urease metallochaperone UreE, C-terminal domain"/>
    <property type="match status" value="1"/>
</dbReference>